<sequence>MKKLLLAVVAVASLSAVAAFADAADQAGSAWNNHPLGAAPGVAPNWDPQNTADSQAQGYGYGYWGNRYYNERNRVAPAYPYTREGRAARRDRDGDGVPNAQDRYPDNSRRW</sequence>
<gene>
    <name evidence="3" type="ORF">I5803_09280</name>
</gene>
<reference evidence="3" key="1">
    <citation type="submission" date="2020-11" db="EMBL/GenBank/DDBJ databases">
        <title>Bacterial whole genome sequence for Caenimonas sp. DR4.4.</title>
        <authorList>
            <person name="Le V."/>
            <person name="Ko S.-R."/>
            <person name="Ahn C.-Y."/>
            <person name="Oh H.-M."/>
        </authorList>
    </citation>
    <scope>NUCLEOTIDE SEQUENCE</scope>
    <source>
        <strain evidence="3">DR4.4</strain>
    </source>
</reference>
<dbReference type="EMBL" id="JADWYS010000001">
    <property type="protein sequence ID" value="MBG9388211.1"/>
    <property type="molecule type" value="Genomic_DNA"/>
</dbReference>
<name>A0A931H442_9BURK</name>
<feature type="region of interest" description="Disordered" evidence="1">
    <location>
        <begin position="79"/>
        <end position="111"/>
    </location>
</feature>
<keyword evidence="2" id="KW-0732">Signal</keyword>
<feature type="signal peptide" evidence="2">
    <location>
        <begin position="1"/>
        <end position="23"/>
    </location>
</feature>
<proteinExistence type="predicted"/>
<evidence type="ECO:0000313" key="3">
    <source>
        <dbReference type="EMBL" id="MBG9388211.1"/>
    </source>
</evidence>
<feature type="compositionally biased region" description="Basic and acidic residues" evidence="1">
    <location>
        <begin position="83"/>
        <end position="95"/>
    </location>
</feature>
<dbReference type="AlphaFoldDB" id="A0A931H442"/>
<protein>
    <submittedName>
        <fullName evidence="3">Uncharacterized protein</fullName>
    </submittedName>
</protein>
<evidence type="ECO:0000256" key="1">
    <source>
        <dbReference type="SAM" id="MobiDB-lite"/>
    </source>
</evidence>
<dbReference type="Proteomes" id="UP000651050">
    <property type="component" value="Unassembled WGS sequence"/>
</dbReference>
<evidence type="ECO:0000256" key="2">
    <source>
        <dbReference type="SAM" id="SignalP"/>
    </source>
</evidence>
<dbReference type="RefSeq" id="WP_196986083.1">
    <property type="nucleotide sequence ID" value="NZ_JADWYS010000001.1"/>
</dbReference>
<accession>A0A931H442</accession>
<feature type="chain" id="PRO_5038058569" evidence="2">
    <location>
        <begin position="24"/>
        <end position="111"/>
    </location>
</feature>
<comment type="caution">
    <text evidence="3">The sequence shown here is derived from an EMBL/GenBank/DDBJ whole genome shotgun (WGS) entry which is preliminary data.</text>
</comment>
<evidence type="ECO:0000313" key="4">
    <source>
        <dbReference type="Proteomes" id="UP000651050"/>
    </source>
</evidence>
<organism evidence="3 4">
    <name type="scientific">Caenimonas aquaedulcis</name>
    <dbReference type="NCBI Taxonomy" id="2793270"/>
    <lineage>
        <taxon>Bacteria</taxon>
        <taxon>Pseudomonadati</taxon>
        <taxon>Pseudomonadota</taxon>
        <taxon>Betaproteobacteria</taxon>
        <taxon>Burkholderiales</taxon>
        <taxon>Comamonadaceae</taxon>
        <taxon>Caenimonas</taxon>
    </lineage>
</organism>
<keyword evidence="4" id="KW-1185">Reference proteome</keyword>